<accession>A0A4R3TEQ1</accession>
<evidence type="ECO:0000313" key="5">
    <source>
        <dbReference type="EMBL" id="TCU60513.1"/>
    </source>
</evidence>
<dbReference type="RefSeq" id="WP_132224304.1">
    <property type="nucleotide sequence ID" value="NZ_JANKBG010000005.1"/>
</dbReference>
<dbReference type="InterPro" id="IPR018193">
    <property type="entry name" value="Glyc_kinase_flavodox-like_fold"/>
</dbReference>
<dbReference type="NCBIfam" id="TIGR00045">
    <property type="entry name" value="glycerate kinase"/>
    <property type="match status" value="1"/>
</dbReference>
<dbReference type="Gene3D" id="3.40.50.10350">
    <property type="entry name" value="Glycerate kinase, domain 1"/>
    <property type="match status" value="1"/>
</dbReference>
<dbReference type="AlphaFoldDB" id="A0A4R3TEQ1"/>
<dbReference type="EMBL" id="SMBP01000006">
    <property type="protein sequence ID" value="TCU60513.1"/>
    <property type="molecule type" value="Genomic_DNA"/>
</dbReference>
<comment type="caution">
    <text evidence="5">The sequence shown here is derived from an EMBL/GenBank/DDBJ whole genome shotgun (WGS) entry which is preliminary data.</text>
</comment>
<evidence type="ECO:0000313" key="6">
    <source>
        <dbReference type="Proteomes" id="UP000295773"/>
    </source>
</evidence>
<proteinExistence type="inferred from homology"/>
<keyword evidence="6" id="KW-1185">Reference proteome</keyword>
<dbReference type="Proteomes" id="UP000295773">
    <property type="component" value="Unassembled WGS sequence"/>
</dbReference>
<dbReference type="PANTHER" id="PTHR21599:SF0">
    <property type="entry name" value="GLYCERATE KINASE"/>
    <property type="match status" value="1"/>
</dbReference>
<dbReference type="GO" id="GO:0031388">
    <property type="term" value="P:organic acid phosphorylation"/>
    <property type="evidence" value="ECO:0007669"/>
    <property type="project" value="UniProtKB-UniRule"/>
</dbReference>
<dbReference type="InterPro" id="IPR004381">
    <property type="entry name" value="Glycerate_kinase"/>
</dbReference>
<dbReference type="PIRSF" id="PIRSF006078">
    <property type="entry name" value="GlxK"/>
    <property type="match status" value="1"/>
</dbReference>
<keyword evidence="3 4" id="KW-0418">Kinase</keyword>
<keyword evidence="2 4" id="KW-0808">Transferase</keyword>
<dbReference type="GO" id="GO:0008887">
    <property type="term" value="F:glycerate kinase activity"/>
    <property type="evidence" value="ECO:0007669"/>
    <property type="project" value="UniProtKB-UniRule"/>
</dbReference>
<evidence type="ECO:0000256" key="3">
    <source>
        <dbReference type="ARBA" id="ARBA00022777"/>
    </source>
</evidence>
<name>A0A4R3TEQ1_9FIRM</name>
<sequence length="381" mass="41521">MKIVIAIDSFKGATSSIQAGTAIEKGIKKYHADNTVVIPVGDGGENSLQALAHALSDYEWVWYSCKNAFFEDSKVAVLSFYDNGKKTCAIETAAIFGLHDKKVSRDTVKQTSTFGLGTLLKQLQMDDYKKIIIFIGGTITTDGGLGMLQGLGVRLHDKDHRELGLNENPLLKIKTLDQNSLDTVLKQFADVEIAVGCDVDAPLYGEKGAAVMFARQKGAQDDQIVFLDNQLQLVAKLLKRDLKQPYYGAGGGIAAALSLFATSVSSGFTLLNTYLHIEDSMKDMDLVITGEGRMDEQSLQGKLPVCIASIAKQMQVPVIAVCGQKKGEVSSFDTYFNGVFSIQPGVVTLPDAITNTEKNLEEFSYQLMRSLHAIHPLRLLK</sequence>
<dbReference type="Gene3D" id="3.90.1510.10">
    <property type="entry name" value="Glycerate kinase, domain 2"/>
    <property type="match status" value="1"/>
</dbReference>
<dbReference type="InterPro" id="IPR018197">
    <property type="entry name" value="Glycerate_kinase_RE-like"/>
</dbReference>
<dbReference type="InterPro" id="IPR036129">
    <property type="entry name" value="Glycerate_kinase_sf"/>
</dbReference>
<reference evidence="5 6" key="1">
    <citation type="submission" date="2019-03" db="EMBL/GenBank/DDBJ databases">
        <title>Genomic Encyclopedia of Type Strains, Phase IV (KMG-IV): sequencing the most valuable type-strain genomes for metagenomic binning, comparative biology and taxonomic classification.</title>
        <authorList>
            <person name="Goeker M."/>
        </authorList>
    </citation>
    <scope>NUCLEOTIDE SEQUENCE [LARGE SCALE GENOMIC DNA]</scope>
    <source>
        <strain evidence="5 6">DSM 29481</strain>
    </source>
</reference>
<protein>
    <submittedName>
        <fullName evidence="5">Glycerate kinase</fullName>
    </submittedName>
</protein>
<comment type="similarity">
    <text evidence="1 4">Belongs to the glycerate kinase type-1 family.</text>
</comment>
<evidence type="ECO:0000256" key="2">
    <source>
        <dbReference type="ARBA" id="ARBA00022679"/>
    </source>
</evidence>
<organism evidence="5 6">
    <name type="scientific">Longicatena caecimuris</name>
    <dbReference type="NCBI Taxonomy" id="1796635"/>
    <lineage>
        <taxon>Bacteria</taxon>
        <taxon>Bacillati</taxon>
        <taxon>Bacillota</taxon>
        <taxon>Erysipelotrichia</taxon>
        <taxon>Erysipelotrichales</taxon>
        <taxon>Erysipelotrichaceae</taxon>
        <taxon>Longicatena</taxon>
    </lineage>
</organism>
<dbReference type="SUPFAM" id="SSF110738">
    <property type="entry name" value="Glycerate kinase I"/>
    <property type="match status" value="1"/>
</dbReference>
<dbReference type="PANTHER" id="PTHR21599">
    <property type="entry name" value="GLYCERATE KINASE"/>
    <property type="match status" value="1"/>
</dbReference>
<evidence type="ECO:0000256" key="4">
    <source>
        <dbReference type="PIRNR" id="PIRNR006078"/>
    </source>
</evidence>
<dbReference type="Pfam" id="PF02595">
    <property type="entry name" value="Gly_kinase"/>
    <property type="match status" value="1"/>
</dbReference>
<evidence type="ECO:0000256" key="1">
    <source>
        <dbReference type="ARBA" id="ARBA00006284"/>
    </source>
</evidence>
<gene>
    <name evidence="5" type="ORF">EDD61_10621</name>
</gene>